<feature type="modified residue" description="N6-carboxylysine" evidence="6">
    <location>
        <position position="166"/>
    </location>
</feature>
<dbReference type="InterPro" id="IPR000685">
    <property type="entry name" value="RuBisCO_lsu_C"/>
</dbReference>
<dbReference type="PANTHER" id="PTHR42704">
    <property type="entry name" value="RIBULOSE BISPHOSPHATE CARBOXYLASE"/>
    <property type="match status" value="1"/>
</dbReference>
<comment type="function">
    <text evidence="6">Catalyzes the addition of molecular CO(2) and H(2)O to ribulose 1,5-bisphosphate (RuBP), generating two molecules of 3-phosphoglycerate (3-PGA). Functions in an archaeal AMP degradation pathway, together with AMP phosphorylase and R15P isomerase.</text>
</comment>
<dbReference type="InterPro" id="IPR017443">
    <property type="entry name" value="RuBisCO_lsu_fd_N"/>
</dbReference>
<dbReference type="SFLD" id="SFLDS00014">
    <property type="entry name" value="RuBisCO"/>
    <property type="match status" value="1"/>
</dbReference>
<dbReference type="SFLD" id="SFLDG00301">
    <property type="entry name" value="RuBisCO-like_proteins"/>
    <property type="match status" value="1"/>
</dbReference>
<dbReference type="PROSITE" id="PS00157">
    <property type="entry name" value="RUBISCO_LARGE"/>
    <property type="match status" value="1"/>
</dbReference>
<dbReference type="PANTHER" id="PTHR42704:SF17">
    <property type="entry name" value="RIBULOSE BISPHOSPHATE CARBOXYLASE LARGE CHAIN"/>
    <property type="match status" value="1"/>
</dbReference>
<keyword evidence="1 6" id="KW-0479">Metal-binding</keyword>
<dbReference type="HAMAP" id="MF_01133">
    <property type="entry name" value="RuBisCO_L_type3"/>
    <property type="match status" value="1"/>
</dbReference>
<name>A0A447IUB3_9ARCH</name>
<feature type="binding site" evidence="6">
    <location>
        <position position="169"/>
    </location>
    <ligand>
        <name>Mg(2+)</name>
        <dbReference type="ChEBI" id="CHEBI:18420"/>
    </ligand>
</feature>
<feature type="binding site" evidence="6">
    <location>
        <position position="259"/>
    </location>
    <ligand>
        <name>substrate</name>
    </ligand>
</feature>
<feature type="binding site" description="via carbamate group" evidence="6">
    <location>
        <position position="166"/>
    </location>
    <ligand>
        <name>Mg(2+)</name>
        <dbReference type="ChEBI" id="CHEBI:18420"/>
    </ligand>
</feature>
<sequence>MKYKPKKDDLICLFRIEPNGLSFNDAIGRVAAESSNGTWTTLSTLKPHIRKIRGRAFYRKGNLVKIAYPSELFELGNMAQVYSAIAGNIFGMKAVDNLRLLDIDFPDMMMKSFRGPQFGIEGVRKFMKVKGRPLTATVPKPKVGMTTREHAKVGYDAWMGGIDFLKDDENLTDQKFNRFKARAKACAKMRDKAEKKTGEIKDYFINVTAESKEMLKRAKIAKNYGFKYVMCDIVTAGWSGLQTLREHCQDSKQAIHAHRAMHATFTRNPKHGISMLTLAKSARLVGVDNIHIGTVIGKLVGTKDEVLNLEREMEYHSMREDFKEGILEEDWKRIKSVFPCSSGGLHPGILPEIMDMMGKNIMVQLGGGIHGHPDGTKSGAMATRQAIDAYIRKVKIKEATLIYPELTRALNKWGHEKPV</sequence>
<evidence type="ECO:0000256" key="4">
    <source>
        <dbReference type="ARBA" id="ARBA00023239"/>
    </source>
</evidence>
<dbReference type="EC" id="4.1.1.39" evidence="6"/>
<dbReference type="InterPro" id="IPR017712">
    <property type="entry name" value="RuBisCO_III"/>
</dbReference>
<dbReference type="Gene3D" id="3.20.20.110">
    <property type="entry name" value="Ribulose bisphosphate carboxylase, large subunit, C-terminal domain"/>
    <property type="match status" value="1"/>
</dbReference>
<keyword evidence="2 6" id="KW-0460">Magnesium</keyword>
<evidence type="ECO:0000313" key="9">
    <source>
        <dbReference type="EMBL" id="VDS11114.1"/>
    </source>
</evidence>
<dbReference type="GO" id="GO:0006196">
    <property type="term" value="P:AMP catabolic process"/>
    <property type="evidence" value="ECO:0007669"/>
    <property type="project" value="UniProtKB-UniRule"/>
</dbReference>
<dbReference type="GO" id="GO:0016984">
    <property type="term" value="F:ribulose-bisphosphate carboxylase activity"/>
    <property type="evidence" value="ECO:0007669"/>
    <property type="project" value="UniProtKB-UniRule"/>
</dbReference>
<comment type="cofactor">
    <cofactor evidence="6">
        <name>Mg(2+)</name>
        <dbReference type="ChEBI" id="CHEBI:18420"/>
    </cofactor>
    <text evidence="6">Binds 1 Mg(2+) ion per subunit.</text>
</comment>
<feature type="binding site" evidence="6">
    <location>
        <position position="142"/>
    </location>
    <ligand>
        <name>substrate</name>
    </ligand>
</feature>
<dbReference type="InterPro" id="IPR036422">
    <property type="entry name" value="RuBisCO_lsu_N_sf"/>
</dbReference>
<feature type="domain" description="Ribulose bisphosphate carboxylase large subunit C-terminal" evidence="7">
    <location>
        <begin position="119"/>
        <end position="413"/>
    </location>
</feature>
<keyword evidence="3 6" id="KW-0560">Oxidoreductase</keyword>
<comment type="catalytic activity">
    <reaction evidence="6">
        <text>D-ribulose 1,5-bisphosphate + O2 = 2-phosphoglycolate + (2R)-3-phosphoglycerate + 2 H(+)</text>
        <dbReference type="Rhea" id="RHEA:36631"/>
        <dbReference type="ChEBI" id="CHEBI:15378"/>
        <dbReference type="ChEBI" id="CHEBI:15379"/>
        <dbReference type="ChEBI" id="CHEBI:57870"/>
        <dbReference type="ChEBI" id="CHEBI:58033"/>
        <dbReference type="ChEBI" id="CHEBI:58272"/>
    </reaction>
</comment>
<feature type="site" description="Transition state stabilizer" evidence="6">
    <location>
        <position position="298"/>
    </location>
</feature>
<dbReference type="InterPro" id="IPR020878">
    <property type="entry name" value="RuBisCo_large_chain_AS"/>
</dbReference>
<dbReference type="GO" id="GO:0000287">
    <property type="term" value="F:magnesium ion binding"/>
    <property type="evidence" value="ECO:0007669"/>
    <property type="project" value="UniProtKB-UniRule"/>
</dbReference>
<dbReference type="InterPro" id="IPR033966">
    <property type="entry name" value="RuBisCO"/>
</dbReference>
<feature type="binding site" evidence="6">
    <location>
        <position position="168"/>
    </location>
    <ligand>
        <name>Mg(2+)</name>
        <dbReference type="ChEBI" id="CHEBI:18420"/>
    </ligand>
</feature>
<evidence type="ECO:0000256" key="3">
    <source>
        <dbReference type="ARBA" id="ARBA00023002"/>
    </source>
</evidence>
<feature type="active site" description="Proton acceptor" evidence="6">
    <location>
        <position position="140"/>
    </location>
</feature>
<gene>
    <name evidence="6 9" type="primary">rbcL</name>
</gene>
<keyword evidence="5 6" id="KW-0120">Carbon dioxide fixation</keyword>
<feature type="binding site" evidence="6">
    <location>
        <begin position="364"/>
        <end position="367"/>
    </location>
    <ligand>
        <name>substrate</name>
    </ligand>
</feature>
<dbReference type="Gene3D" id="3.30.70.150">
    <property type="entry name" value="RuBisCO large subunit, N-terminal domain"/>
    <property type="match status" value="1"/>
</dbReference>
<reference evidence="9" key="1">
    <citation type="submission" date="2018-12" db="EMBL/GenBank/DDBJ databases">
        <authorList>
            <person name="Jaffe A."/>
        </authorList>
    </citation>
    <scope>NUCLEOTIDE SEQUENCE</scope>
</reference>
<dbReference type="Pfam" id="PF02788">
    <property type="entry name" value="RuBisCO_large_N"/>
    <property type="match status" value="1"/>
</dbReference>
<protein>
    <recommendedName>
        <fullName evidence="6">Ribulose bisphosphate carboxylase</fullName>
        <shortName evidence="6">RuBisCO</shortName>
        <ecNumber evidence="6">4.1.1.39</ecNumber>
    </recommendedName>
</protein>
<comment type="catalytic activity">
    <reaction evidence="6">
        <text>2 (2R)-3-phosphoglycerate + 2 H(+) = D-ribulose 1,5-bisphosphate + CO2 + H2O</text>
        <dbReference type="Rhea" id="RHEA:23124"/>
        <dbReference type="ChEBI" id="CHEBI:15377"/>
        <dbReference type="ChEBI" id="CHEBI:15378"/>
        <dbReference type="ChEBI" id="CHEBI:16526"/>
        <dbReference type="ChEBI" id="CHEBI:57870"/>
        <dbReference type="ChEBI" id="CHEBI:58272"/>
        <dbReference type="EC" id="4.1.1.39"/>
    </reaction>
</comment>
<dbReference type="InterPro" id="IPR036376">
    <property type="entry name" value="RuBisCO_lsu_C_sf"/>
</dbReference>
<dbReference type="NCBIfam" id="TIGR03326">
    <property type="entry name" value="rubisco_III"/>
    <property type="match status" value="1"/>
</dbReference>
<dbReference type="SUPFAM" id="SSF51649">
    <property type="entry name" value="RuBisCo, C-terminal domain"/>
    <property type="match status" value="1"/>
</dbReference>
<feature type="binding site" evidence="6">
    <location>
        <position position="291"/>
    </location>
    <ligand>
        <name>substrate</name>
    </ligand>
</feature>
<dbReference type="Pfam" id="PF00016">
    <property type="entry name" value="RuBisCO_large"/>
    <property type="match status" value="1"/>
</dbReference>
<dbReference type="GO" id="GO:0016491">
    <property type="term" value="F:oxidoreductase activity"/>
    <property type="evidence" value="ECO:0007669"/>
    <property type="project" value="UniProtKB-KW"/>
</dbReference>
<keyword evidence="4 6" id="KW-0456">Lyase</keyword>
<dbReference type="NCBIfam" id="NF003252">
    <property type="entry name" value="PRK04208.1"/>
    <property type="match status" value="1"/>
</dbReference>
<comment type="miscellaneous">
    <text evidence="6">Because the Archaea possessing a type III RuBisCO are all anaerobic, it is most likely that only the carboxylase activity of RuBisCO, and not the competitive oxygenase activity (by which RuBP reacts with O(2) to form one molecule of 3-phosphoglycerate and one molecule of 2-phosphoglycolate), is biologically relevant in these strains.</text>
</comment>
<evidence type="ECO:0000256" key="5">
    <source>
        <dbReference type="ARBA" id="ARBA00023300"/>
    </source>
</evidence>
<evidence type="ECO:0000256" key="2">
    <source>
        <dbReference type="ARBA" id="ARBA00022842"/>
    </source>
</evidence>
<evidence type="ECO:0000259" key="7">
    <source>
        <dbReference type="Pfam" id="PF00016"/>
    </source>
</evidence>
<proteinExistence type="inferred from homology"/>
<organism evidence="9">
    <name type="scientific">uncultured Candidatus Pacearchaeota archaeon</name>
    <dbReference type="NCBI Taxonomy" id="2109283"/>
    <lineage>
        <taxon>Archaea</taxon>
        <taxon>Candidatus Pacearchaeota</taxon>
        <taxon>environmental samples</taxon>
    </lineage>
</organism>
<evidence type="ECO:0000259" key="8">
    <source>
        <dbReference type="Pfam" id="PF02788"/>
    </source>
</evidence>
<dbReference type="AlphaFoldDB" id="A0A447IUB3"/>
<dbReference type="GO" id="GO:0015977">
    <property type="term" value="P:carbon fixation"/>
    <property type="evidence" value="ECO:0007669"/>
    <property type="project" value="UniProtKB-KW"/>
</dbReference>
<dbReference type="EMBL" id="LR131726">
    <property type="protein sequence ID" value="VDS11114.1"/>
    <property type="molecule type" value="Genomic_DNA"/>
</dbReference>
<evidence type="ECO:0000256" key="6">
    <source>
        <dbReference type="HAMAP-Rule" id="MF_01133"/>
    </source>
</evidence>
<dbReference type="SUPFAM" id="SSF54966">
    <property type="entry name" value="RuBisCO, large subunit, small (N-terminal) domain"/>
    <property type="match status" value="1"/>
</dbReference>
<comment type="subunit">
    <text evidence="6">Homodimer or homodecamer. In contrast to form I RuBisCO, the form III RuBisCO is composed solely of large subunits.</text>
</comment>
<feature type="active site" description="Proton acceptor" evidence="6">
    <location>
        <position position="258"/>
    </location>
</feature>
<comment type="similarity">
    <text evidence="6">Belongs to the RuBisCO large chain family. Type III subfamily.</text>
</comment>
<feature type="domain" description="Ribulose bisphosphate carboxylase large subunit ferrodoxin-like N-terminal" evidence="8">
    <location>
        <begin position="2"/>
        <end position="108"/>
    </location>
</feature>
<evidence type="ECO:0000256" key="1">
    <source>
        <dbReference type="ARBA" id="ARBA00022723"/>
    </source>
</evidence>
<accession>A0A447IUB3</accession>
<feature type="binding site" evidence="6">
    <location>
        <begin position="342"/>
        <end position="344"/>
    </location>
    <ligand>
        <name>substrate</name>
    </ligand>
</feature>